<dbReference type="EMBL" id="JACJTU010000138">
    <property type="protein sequence ID" value="MBD2739913.1"/>
    <property type="molecule type" value="Genomic_DNA"/>
</dbReference>
<evidence type="ECO:0000313" key="5">
    <source>
        <dbReference type="EMBL" id="MBD2739913.1"/>
    </source>
</evidence>
<feature type="transmembrane region" description="Helical" evidence="3">
    <location>
        <begin position="78"/>
        <end position="100"/>
    </location>
</feature>
<feature type="domain" description="Peptidase M41 FtsH extracellular" evidence="4">
    <location>
        <begin position="7"/>
        <end position="68"/>
    </location>
</feature>
<sequence>MKTETSSQSAYSKFIEQIKSSQVQRVTIKPDRIEYILKPEFGSQRYYTDPSGQIGDLKNLLQSHNVEIISLGDNSANAAGIIGLLLSSGILVGAFAWLLIVQKINSSSLFNAKFVAIKLNLALLVAYFMVHKLAHLMIQVTVAEGTGLINNVDNQSYFLSYLHYRL</sequence>
<proteinExistence type="predicted"/>
<evidence type="ECO:0000256" key="2">
    <source>
        <dbReference type="ARBA" id="ARBA00022801"/>
    </source>
</evidence>
<evidence type="ECO:0000256" key="3">
    <source>
        <dbReference type="SAM" id="Phobius"/>
    </source>
</evidence>
<protein>
    <recommendedName>
        <fullName evidence="4">Peptidase M41 FtsH extracellular domain-containing protein</fullName>
    </recommendedName>
</protein>
<keyword evidence="3" id="KW-1133">Transmembrane helix</keyword>
<evidence type="ECO:0000313" key="6">
    <source>
        <dbReference type="Proteomes" id="UP000637383"/>
    </source>
</evidence>
<organism evidence="5 6">
    <name type="scientific">Nostoc paludosum FACHB-159</name>
    <dbReference type="NCBI Taxonomy" id="2692908"/>
    <lineage>
        <taxon>Bacteria</taxon>
        <taxon>Bacillati</taxon>
        <taxon>Cyanobacteriota</taxon>
        <taxon>Cyanophyceae</taxon>
        <taxon>Nostocales</taxon>
        <taxon>Nostocaceae</taxon>
        <taxon>Nostoc</taxon>
    </lineage>
</organism>
<name>A0ABR8KQK2_9NOSO</name>
<feature type="transmembrane region" description="Helical" evidence="3">
    <location>
        <begin position="112"/>
        <end position="130"/>
    </location>
</feature>
<reference evidence="5 6" key="1">
    <citation type="journal article" date="2020" name="ISME J.">
        <title>Comparative genomics reveals insights into cyanobacterial evolution and habitat adaptation.</title>
        <authorList>
            <person name="Chen M.Y."/>
            <person name="Teng W.K."/>
            <person name="Zhao L."/>
            <person name="Hu C.X."/>
            <person name="Zhou Y.K."/>
            <person name="Han B.P."/>
            <person name="Song L.R."/>
            <person name="Shu W.S."/>
        </authorList>
    </citation>
    <scope>NUCLEOTIDE SEQUENCE [LARGE SCALE GENOMIC DNA]</scope>
    <source>
        <strain evidence="5 6">FACHB-159</strain>
    </source>
</reference>
<dbReference type="Proteomes" id="UP000637383">
    <property type="component" value="Unassembled WGS sequence"/>
</dbReference>
<keyword evidence="3" id="KW-0812">Transmembrane</keyword>
<comment type="caution">
    <text evidence="5">The sequence shown here is derived from an EMBL/GenBank/DDBJ whole genome shotgun (WGS) entry which is preliminary data.</text>
</comment>
<evidence type="ECO:0000256" key="1">
    <source>
        <dbReference type="ARBA" id="ARBA00022670"/>
    </source>
</evidence>
<dbReference type="InterPro" id="IPR011546">
    <property type="entry name" value="Pept_M41_FtsH_extracell"/>
</dbReference>
<gene>
    <name evidence="5" type="ORF">H6H03_39840</name>
</gene>
<evidence type="ECO:0000259" key="4">
    <source>
        <dbReference type="Pfam" id="PF06480"/>
    </source>
</evidence>
<dbReference type="RefSeq" id="WP_190960382.1">
    <property type="nucleotide sequence ID" value="NZ_JACJTU010000138.1"/>
</dbReference>
<dbReference type="Gene3D" id="3.30.720.210">
    <property type="match status" value="1"/>
</dbReference>
<keyword evidence="3" id="KW-0472">Membrane</keyword>
<keyword evidence="1" id="KW-0645">Protease</keyword>
<keyword evidence="6" id="KW-1185">Reference proteome</keyword>
<keyword evidence="2" id="KW-0378">Hydrolase</keyword>
<accession>A0ABR8KQK2</accession>
<dbReference type="Pfam" id="PF06480">
    <property type="entry name" value="FtsH_ext"/>
    <property type="match status" value="1"/>
</dbReference>